<reference evidence="1" key="1">
    <citation type="journal article" date="2015" name="Nature">
        <title>Complex archaea that bridge the gap between prokaryotes and eukaryotes.</title>
        <authorList>
            <person name="Spang A."/>
            <person name="Saw J.H."/>
            <person name="Jorgensen S.L."/>
            <person name="Zaremba-Niedzwiedzka K."/>
            <person name="Martijn J."/>
            <person name="Lind A.E."/>
            <person name="van Eijk R."/>
            <person name="Schleper C."/>
            <person name="Guy L."/>
            <person name="Ettema T.J."/>
        </authorList>
    </citation>
    <scope>NUCLEOTIDE SEQUENCE</scope>
</reference>
<organism evidence="1">
    <name type="scientific">marine sediment metagenome</name>
    <dbReference type="NCBI Taxonomy" id="412755"/>
    <lineage>
        <taxon>unclassified sequences</taxon>
        <taxon>metagenomes</taxon>
        <taxon>ecological metagenomes</taxon>
    </lineage>
</organism>
<sequence length="77" mass="8760">LGRMDHVKVGLNGFWWYGDYPEHIAGDPRPASAETGEKLLEIQAAAMTRFVRAVKDDEVTPALAKEFFQRERQLRGD</sequence>
<dbReference type="AlphaFoldDB" id="A0A0F8WFI6"/>
<proteinExistence type="predicted"/>
<name>A0A0F8WFI6_9ZZZZ</name>
<dbReference type="InterPro" id="IPR024087">
    <property type="entry name" value="Creatininase-like_sf"/>
</dbReference>
<feature type="non-terminal residue" evidence="1">
    <location>
        <position position="1"/>
    </location>
</feature>
<accession>A0A0F8WFI6</accession>
<dbReference type="EMBL" id="LAZR01065409">
    <property type="protein sequence ID" value="KKK55602.1"/>
    <property type="molecule type" value="Genomic_DNA"/>
</dbReference>
<comment type="caution">
    <text evidence="1">The sequence shown here is derived from an EMBL/GenBank/DDBJ whole genome shotgun (WGS) entry which is preliminary data.</text>
</comment>
<evidence type="ECO:0000313" key="1">
    <source>
        <dbReference type="EMBL" id="KKK55602.1"/>
    </source>
</evidence>
<dbReference type="Gene3D" id="3.40.50.10310">
    <property type="entry name" value="Creatininase"/>
    <property type="match status" value="1"/>
</dbReference>
<protein>
    <submittedName>
        <fullName evidence="1">Uncharacterized protein</fullName>
    </submittedName>
</protein>
<gene>
    <name evidence="1" type="ORF">LCGC14_3072910</name>
</gene>